<dbReference type="EMBL" id="JAUOQI010000001">
    <property type="protein sequence ID" value="MDO6575873.1"/>
    <property type="molecule type" value="Genomic_DNA"/>
</dbReference>
<keyword evidence="2" id="KW-0238">DNA-binding</keyword>
<dbReference type="Proteomes" id="UP001170717">
    <property type="component" value="Unassembled WGS sequence"/>
</dbReference>
<reference evidence="5 7" key="1">
    <citation type="submission" date="2015-12" db="EMBL/GenBank/DDBJ databases">
        <title>Intraspecies pangenome expansion in the marine bacterium Alteromonas.</title>
        <authorList>
            <person name="Lopez-Perez M."/>
            <person name="Rodriguez-Valera F."/>
        </authorList>
    </citation>
    <scope>NUCLEOTIDE SEQUENCE [LARGE SCALE GENOMIC DNA]</scope>
    <source>
        <strain evidence="5 7">LMG 21861</strain>
    </source>
</reference>
<evidence type="ECO:0000313" key="7">
    <source>
        <dbReference type="Proteomes" id="UP000056750"/>
    </source>
</evidence>
<dbReference type="PROSITE" id="PS01124">
    <property type="entry name" value="HTH_ARAC_FAMILY_2"/>
    <property type="match status" value="1"/>
</dbReference>
<dbReference type="PRINTS" id="PR00032">
    <property type="entry name" value="HTHARAC"/>
</dbReference>
<dbReference type="Gene3D" id="1.10.10.60">
    <property type="entry name" value="Homeodomain-like"/>
    <property type="match status" value="2"/>
</dbReference>
<accession>A0AAW7Z078</accession>
<dbReference type="InterPro" id="IPR052158">
    <property type="entry name" value="INH-QAR"/>
</dbReference>
<dbReference type="PANTHER" id="PTHR43130">
    <property type="entry name" value="ARAC-FAMILY TRANSCRIPTIONAL REGULATOR"/>
    <property type="match status" value="1"/>
</dbReference>
<sequence length="329" mass="36947">MNKPPFVVTVLGFDQALASAITGALDVFAFAGISWQRIHNQPTTPKFKVQLASFHGKPFHCTNQLLLTPNIAIEDVTETHILLIPTIGGDIDTVLQENANQLVHIKRLQKQGADIAGNCTGTFLLAESGLLDNKVATTHWGYADKFRSRYPAVNLQSEKMVTEQDAIFCAGGGMAWIDLAILLIERYCGHQVASDTAKSHVLDFSRPNQTVYASSRQHKFHQDKDVLAVQNYLEDHFTKRLTLKHVAHEHNMTERTLIRRFKQACAITPIQYLQGLRLEQARKILETSMSPLESIVNSVGYEDLSSFTRLFKKNTGLSPSQYRAKFIRK</sequence>
<reference evidence="6" key="2">
    <citation type="submission" date="2023-07" db="EMBL/GenBank/DDBJ databases">
        <title>Genome content predicts the carbon catabolic preferences of heterotrophic bacteria.</title>
        <authorList>
            <person name="Gralka M."/>
        </authorList>
    </citation>
    <scope>NUCLEOTIDE SEQUENCE</scope>
    <source>
        <strain evidence="6">F2M12</strain>
    </source>
</reference>
<dbReference type="SUPFAM" id="SSF52317">
    <property type="entry name" value="Class I glutamine amidotransferase-like"/>
    <property type="match status" value="1"/>
</dbReference>
<evidence type="ECO:0000313" key="8">
    <source>
        <dbReference type="Proteomes" id="UP001170717"/>
    </source>
</evidence>
<evidence type="ECO:0000256" key="3">
    <source>
        <dbReference type="ARBA" id="ARBA00023163"/>
    </source>
</evidence>
<keyword evidence="3" id="KW-0804">Transcription</keyword>
<dbReference type="InterPro" id="IPR020449">
    <property type="entry name" value="Tscrpt_reg_AraC-type_HTH"/>
</dbReference>
<dbReference type="GeneID" id="83257469"/>
<dbReference type="Pfam" id="PF01965">
    <property type="entry name" value="DJ-1_PfpI"/>
    <property type="match status" value="1"/>
</dbReference>
<dbReference type="Pfam" id="PF12833">
    <property type="entry name" value="HTH_18"/>
    <property type="match status" value="1"/>
</dbReference>
<dbReference type="EMBL" id="CP013926">
    <property type="protein sequence ID" value="AMJ73781.1"/>
    <property type="molecule type" value="Genomic_DNA"/>
</dbReference>
<dbReference type="InterPro" id="IPR018060">
    <property type="entry name" value="HTH_AraC"/>
</dbReference>
<dbReference type="KEGG" id="asq:AVL57_07195"/>
<evidence type="ECO:0000259" key="4">
    <source>
        <dbReference type="PROSITE" id="PS01124"/>
    </source>
</evidence>
<evidence type="ECO:0000313" key="6">
    <source>
        <dbReference type="EMBL" id="MDO6575873.1"/>
    </source>
</evidence>
<dbReference type="SUPFAM" id="SSF46689">
    <property type="entry name" value="Homeodomain-like"/>
    <property type="match status" value="2"/>
</dbReference>
<dbReference type="GO" id="GO:0043565">
    <property type="term" value="F:sequence-specific DNA binding"/>
    <property type="evidence" value="ECO:0007669"/>
    <property type="project" value="InterPro"/>
</dbReference>
<evidence type="ECO:0000313" key="5">
    <source>
        <dbReference type="EMBL" id="AMJ73781.1"/>
    </source>
</evidence>
<dbReference type="Gene3D" id="3.40.50.880">
    <property type="match status" value="1"/>
</dbReference>
<dbReference type="CDD" id="cd03138">
    <property type="entry name" value="GATase1_AraC_2"/>
    <property type="match status" value="1"/>
</dbReference>
<dbReference type="SMART" id="SM00342">
    <property type="entry name" value="HTH_ARAC"/>
    <property type="match status" value="1"/>
</dbReference>
<protein>
    <submittedName>
        <fullName evidence="5">AraC family transcriptional regulator</fullName>
    </submittedName>
    <submittedName>
        <fullName evidence="6">Helix-turn-helix domain-containing protein</fullName>
    </submittedName>
</protein>
<evidence type="ECO:0000256" key="1">
    <source>
        <dbReference type="ARBA" id="ARBA00023015"/>
    </source>
</evidence>
<proteinExistence type="predicted"/>
<dbReference type="PANTHER" id="PTHR43130:SF11">
    <property type="entry name" value="TRANSCRIPTIONAL REGULATORY PROTEIN"/>
    <property type="match status" value="1"/>
</dbReference>
<evidence type="ECO:0000256" key="2">
    <source>
        <dbReference type="ARBA" id="ARBA00023125"/>
    </source>
</evidence>
<dbReference type="InterPro" id="IPR002818">
    <property type="entry name" value="DJ-1/PfpI"/>
</dbReference>
<dbReference type="Proteomes" id="UP000056750">
    <property type="component" value="Chromosome"/>
</dbReference>
<feature type="domain" description="HTH araC/xylS-type" evidence="4">
    <location>
        <begin position="227"/>
        <end position="325"/>
    </location>
</feature>
<dbReference type="GO" id="GO:0003700">
    <property type="term" value="F:DNA-binding transcription factor activity"/>
    <property type="evidence" value="ECO:0007669"/>
    <property type="project" value="InterPro"/>
</dbReference>
<gene>
    <name evidence="5" type="ORF">AVL57_07195</name>
    <name evidence="6" type="ORF">Q4527_00620</name>
</gene>
<keyword evidence="7" id="KW-1185">Reference proteome</keyword>
<dbReference type="AlphaFoldDB" id="A0AAW7Z078"/>
<keyword evidence="1" id="KW-0805">Transcription regulation</keyword>
<dbReference type="InterPro" id="IPR029062">
    <property type="entry name" value="Class_I_gatase-like"/>
</dbReference>
<dbReference type="InterPro" id="IPR009057">
    <property type="entry name" value="Homeodomain-like_sf"/>
</dbReference>
<name>A0AAW7Z078_9ALTE</name>
<dbReference type="RefSeq" id="WP_057792101.1">
    <property type="nucleotide sequence ID" value="NZ_CANLMS010000003.1"/>
</dbReference>
<organism evidence="6 8">
    <name type="scientific">Alteromonas stellipolaris</name>
    <dbReference type="NCBI Taxonomy" id="233316"/>
    <lineage>
        <taxon>Bacteria</taxon>
        <taxon>Pseudomonadati</taxon>
        <taxon>Pseudomonadota</taxon>
        <taxon>Gammaproteobacteria</taxon>
        <taxon>Alteromonadales</taxon>
        <taxon>Alteromonadaceae</taxon>
        <taxon>Alteromonas/Salinimonas group</taxon>
        <taxon>Alteromonas</taxon>
    </lineage>
</organism>